<proteinExistence type="predicted"/>
<evidence type="ECO:0000313" key="6">
    <source>
        <dbReference type="Proteomes" id="UP000323144"/>
    </source>
</evidence>
<gene>
    <name evidence="5" type="primary">sepF</name>
    <name evidence="5" type="ORF">SCHIN_v1c09070</name>
</gene>
<name>A0A5B9Y7M8_9MOLU</name>
<dbReference type="InterPro" id="IPR023052">
    <property type="entry name" value="Cell_div_SepF"/>
</dbReference>
<accession>A0A5B9Y7M8</accession>
<dbReference type="Proteomes" id="UP000323144">
    <property type="component" value="Chromosome"/>
</dbReference>
<dbReference type="AlphaFoldDB" id="A0A5B9Y7M8"/>
<keyword evidence="1" id="KW-0132">Cell division</keyword>
<sequence length="106" mass="12553">MGLFNKKEDKDQKEIASYQENTKDYNNLAFDIEFNEEHVTHFKPLSYDEIKPIVDCLLKFKNVTVNLNEISKEDKLRLIDFLTGAMYALEGNYKKIDKGIYYFWIG</sequence>
<keyword evidence="2" id="KW-0717">Septation</keyword>
<keyword evidence="6" id="KW-1185">Reference proteome</keyword>
<evidence type="ECO:0000256" key="3">
    <source>
        <dbReference type="ARBA" id="ARBA00023306"/>
    </source>
</evidence>
<dbReference type="PANTHER" id="PTHR35798:SF1">
    <property type="entry name" value="CELL DIVISION PROTEIN SEPF"/>
    <property type="match status" value="1"/>
</dbReference>
<protein>
    <submittedName>
        <fullName evidence="5">Cell division inhibitor SepF</fullName>
    </submittedName>
</protein>
<dbReference type="RefSeq" id="WP_166508472.1">
    <property type="nucleotide sequence ID" value="NZ_CP043026.1"/>
</dbReference>
<keyword evidence="3" id="KW-0131">Cell cycle</keyword>
<evidence type="ECO:0000256" key="1">
    <source>
        <dbReference type="ARBA" id="ARBA00022618"/>
    </source>
</evidence>
<evidence type="ECO:0000313" key="5">
    <source>
        <dbReference type="EMBL" id="QEH62102.1"/>
    </source>
</evidence>
<organism evidence="5 6">
    <name type="scientific">Spiroplasma chinense</name>
    <dbReference type="NCBI Taxonomy" id="216932"/>
    <lineage>
        <taxon>Bacteria</taxon>
        <taxon>Bacillati</taxon>
        <taxon>Mycoplasmatota</taxon>
        <taxon>Mollicutes</taxon>
        <taxon>Entomoplasmatales</taxon>
        <taxon>Spiroplasmataceae</taxon>
        <taxon>Spiroplasma</taxon>
    </lineage>
</organism>
<dbReference type="KEGG" id="schi:SCHIN_v1c09070"/>
<dbReference type="InterPro" id="IPR007561">
    <property type="entry name" value="Cell_div_SepF/SepF-rel"/>
</dbReference>
<reference evidence="5 6" key="1">
    <citation type="submission" date="2019-08" db="EMBL/GenBank/DDBJ databases">
        <title>Complete genome sequence of Spiroplasma chinense CCH (DSM 19755).</title>
        <authorList>
            <person name="Shen H.-Y."/>
            <person name="Lin Y.-C."/>
            <person name="Chou L."/>
            <person name="Kuo C.-H."/>
        </authorList>
    </citation>
    <scope>NUCLEOTIDE SEQUENCE [LARGE SCALE GENOMIC DNA]</scope>
    <source>
        <strain evidence="5 6">CCH</strain>
    </source>
</reference>
<dbReference type="InterPro" id="IPR038594">
    <property type="entry name" value="SepF-like_sf"/>
</dbReference>
<comment type="function">
    <text evidence="4">Cell division protein that is part of the divisome complex and is recruited early to the Z-ring. Probably stimulates Z-ring formation, perhaps through the cross-linking of FtsZ protofilaments. Its function overlaps with FtsA.</text>
</comment>
<dbReference type="Gene3D" id="3.30.110.150">
    <property type="entry name" value="SepF-like protein"/>
    <property type="match status" value="1"/>
</dbReference>
<dbReference type="EMBL" id="CP043026">
    <property type="protein sequence ID" value="QEH62102.1"/>
    <property type="molecule type" value="Genomic_DNA"/>
</dbReference>
<evidence type="ECO:0000256" key="2">
    <source>
        <dbReference type="ARBA" id="ARBA00023210"/>
    </source>
</evidence>
<dbReference type="PANTHER" id="PTHR35798">
    <property type="entry name" value="CELL DIVISION PROTEIN SEPF"/>
    <property type="match status" value="1"/>
</dbReference>
<dbReference type="GO" id="GO:0000917">
    <property type="term" value="P:division septum assembly"/>
    <property type="evidence" value="ECO:0007669"/>
    <property type="project" value="UniProtKB-KW"/>
</dbReference>
<evidence type="ECO:0000256" key="4">
    <source>
        <dbReference type="ARBA" id="ARBA00044936"/>
    </source>
</evidence>
<dbReference type="Pfam" id="PF04472">
    <property type="entry name" value="SepF"/>
    <property type="match status" value="1"/>
</dbReference>